<keyword evidence="3" id="KW-1185">Reference proteome</keyword>
<dbReference type="RefSeq" id="WP_073294922.1">
    <property type="nucleotide sequence ID" value="NZ_FQUF01000003.1"/>
</dbReference>
<dbReference type="EMBL" id="FQUF01000003">
    <property type="protein sequence ID" value="SHE33202.1"/>
    <property type="molecule type" value="Genomic_DNA"/>
</dbReference>
<keyword evidence="1" id="KW-1133">Transmembrane helix</keyword>
<feature type="transmembrane region" description="Helical" evidence="1">
    <location>
        <begin position="48"/>
        <end position="73"/>
    </location>
</feature>
<sequence length="75" mass="8471">MKFINQFPIENFPIKNILLILFFFLFLAGIALIVSGMKILAENKLAKILTLILGIVLLIISFFSAIFVVMFGYNS</sequence>
<organism evidence="2 3">
    <name type="scientific">Atopostipes suicloacalis DSM 15692</name>
    <dbReference type="NCBI Taxonomy" id="1121025"/>
    <lineage>
        <taxon>Bacteria</taxon>
        <taxon>Bacillati</taxon>
        <taxon>Bacillota</taxon>
        <taxon>Bacilli</taxon>
        <taxon>Lactobacillales</taxon>
        <taxon>Carnobacteriaceae</taxon>
        <taxon>Atopostipes</taxon>
    </lineage>
</organism>
<reference evidence="2 3" key="1">
    <citation type="submission" date="2016-11" db="EMBL/GenBank/DDBJ databases">
        <authorList>
            <person name="Jaros S."/>
            <person name="Januszkiewicz K."/>
            <person name="Wedrychowicz H."/>
        </authorList>
    </citation>
    <scope>NUCLEOTIDE SEQUENCE [LARGE SCALE GENOMIC DNA]</scope>
    <source>
        <strain evidence="2 3">DSM 15692</strain>
    </source>
</reference>
<protein>
    <submittedName>
        <fullName evidence="2">Uncharacterized protein</fullName>
    </submittedName>
</protein>
<evidence type="ECO:0000313" key="2">
    <source>
        <dbReference type="EMBL" id="SHE33202.1"/>
    </source>
</evidence>
<dbReference type="AlphaFoldDB" id="A0A1M4SM12"/>
<feature type="transmembrane region" description="Helical" evidence="1">
    <location>
        <begin position="17"/>
        <end position="36"/>
    </location>
</feature>
<dbReference type="Proteomes" id="UP000184128">
    <property type="component" value="Unassembled WGS sequence"/>
</dbReference>
<accession>A0A1M4SM12</accession>
<keyword evidence="1" id="KW-0472">Membrane</keyword>
<name>A0A1M4SM12_9LACT</name>
<keyword evidence="1" id="KW-0812">Transmembrane</keyword>
<proteinExistence type="predicted"/>
<evidence type="ECO:0000256" key="1">
    <source>
        <dbReference type="SAM" id="Phobius"/>
    </source>
</evidence>
<gene>
    <name evidence="2" type="ORF">SAMN02745249_00226</name>
</gene>
<evidence type="ECO:0000313" key="3">
    <source>
        <dbReference type="Proteomes" id="UP000184128"/>
    </source>
</evidence>